<keyword evidence="15" id="KW-1185">Reference proteome</keyword>
<dbReference type="InterPro" id="IPR025857">
    <property type="entry name" value="MacB_PCD"/>
</dbReference>
<evidence type="ECO:0000256" key="7">
    <source>
        <dbReference type="ARBA" id="ARBA00022692"/>
    </source>
</evidence>
<evidence type="ECO:0000256" key="4">
    <source>
        <dbReference type="ARBA" id="ARBA00016962"/>
    </source>
</evidence>
<organism evidence="14 15">
    <name type="scientific">Aerococcus kribbianus</name>
    <dbReference type="NCBI Taxonomy" id="2999064"/>
    <lineage>
        <taxon>Bacteria</taxon>
        <taxon>Bacillati</taxon>
        <taxon>Bacillota</taxon>
        <taxon>Bacilli</taxon>
        <taxon>Lactobacillales</taxon>
        <taxon>Aerococcaceae</taxon>
        <taxon>Aerococcus</taxon>
    </lineage>
</organism>
<dbReference type="Proteomes" id="UP001146670">
    <property type="component" value="Unassembled WGS sequence"/>
</dbReference>
<feature type="domain" description="ABC3 transporter permease C-terminal" evidence="12">
    <location>
        <begin position="239"/>
        <end position="349"/>
    </location>
</feature>
<dbReference type="InterPro" id="IPR051125">
    <property type="entry name" value="ABC-4/HrtB_transporter"/>
</dbReference>
<evidence type="ECO:0000256" key="10">
    <source>
        <dbReference type="ARBA" id="ARBA00024973"/>
    </source>
</evidence>
<evidence type="ECO:0000256" key="1">
    <source>
        <dbReference type="ARBA" id="ARBA00004651"/>
    </source>
</evidence>
<accession>A0A9X3JGR5</accession>
<name>A0A9X3JGR5_9LACT</name>
<dbReference type="InterPro" id="IPR003838">
    <property type="entry name" value="ABC3_permease_C"/>
</dbReference>
<dbReference type="EMBL" id="JAPRFR010000001">
    <property type="protein sequence ID" value="MCZ0725834.1"/>
    <property type="molecule type" value="Genomic_DNA"/>
</dbReference>
<feature type="transmembrane region" description="Helical" evidence="11">
    <location>
        <begin position="279"/>
        <end position="305"/>
    </location>
</feature>
<feature type="transmembrane region" description="Helical" evidence="11">
    <location>
        <begin position="317"/>
        <end position="340"/>
    </location>
</feature>
<comment type="caution">
    <text evidence="14">The sequence shown here is derived from an EMBL/GenBank/DDBJ whole genome shotgun (WGS) entry which is preliminary data.</text>
</comment>
<dbReference type="Pfam" id="PF12704">
    <property type="entry name" value="MacB_PCD"/>
    <property type="match status" value="1"/>
</dbReference>
<evidence type="ECO:0000259" key="13">
    <source>
        <dbReference type="Pfam" id="PF12704"/>
    </source>
</evidence>
<dbReference type="GO" id="GO:0005886">
    <property type="term" value="C:plasma membrane"/>
    <property type="evidence" value="ECO:0007669"/>
    <property type="project" value="UniProtKB-SubCell"/>
</dbReference>
<evidence type="ECO:0000256" key="9">
    <source>
        <dbReference type="ARBA" id="ARBA00023136"/>
    </source>
</evidence>
<dbReference type="Pfam" id="PF02687">
    <property type="entry name" value="FtsX"/>
    <property type="match status" value="1"/>
</dbReference>
<keyword evidence="8 11" id="KW-1133">Transmembrane helix</keyword>
<evidence type="ECO:0000256" key="11">
    <source>
        <dbReference type="SAM" id="Phobius"/>
    </source>
</evidence>
<keyword evidence="6" id="KW-1003">Cell membrane</keyword>
<comment type="similarity">
    <text evidence="2">Belongs to the ABC-4 integral membrane protein family. HrtB subfamily.</text>
</comment>
<comment type="subcellular location">
    <subcellularLocation>
        <location evidence="1">Cell membrane</location>
        <topology evidence="1">Multi-pass membrane protein</topology>
    </subcellularLocation>
</comment>
<evidence type="ECO:0000313" key="15">
    <source>
        <dbReference type="Proteomes" id="UP001146670"/>
    </source>
</evidence>
<evidence type="ECO:0000256" key="5">
    <source>
        <dbReference type="ARBA" id="ARBA00022448"/>
    </source>
</evidence>
<evidence type="ECO:0000256" key="3">
    <source>
        <dbReference type="ARBA" id="ARBA00011131"/>
    </source>
</evidence>
<dbReference type="PANTHER" id="PTHR43738">
    <property type="entry name" value="ABC TRANSPORTER, MEMBRANE PROTEIN"/>
    <property type="match status" value="1"/>
</dbReference>
<reference evidence="14" key="1">
    <citation type="submission" date="2022-12" db="EMBL/GenBank/DDBJ databases">
        <title>Description and comparative metabolic analysis of Aerococcus sp. nov., isolated from the feces of a pig.</title>
        <authorList>
            <person name="Chang Y.-H."/>
        </authorList>
    </citation>
    <scope>NUCLEOTIDE SEQUENCE</scope>
    <source>
        <strain evidence="14">YH-aer222</strain>
    </source>
</reference>
<evidence type="ECO:0000256" key="6">
    <source>
        <dbReference type="ARBA" id="ARBA00022475"/>
    </source>
</evidence>
<evidence type="ECO:0000313" key="14">
    <source>
        <dbReference type="EMBL" id="MCZ0725834.1"/>
    </source>
</evidence>
<protein>
    <recommendedName>
        <fullName evidence="4">Putative hemin transport system permease protein HrtB</fullName>
    </recommendedName>
</protein>
<dbReference type="AlphaFoldDB" id="A0A9X3JGR5"/>
<keyword evidence="5" id="KW-0813">Transport</keyword>
<proteinExistence type="inferred from homology"/>
<feature type="transmembrane region" description="Helical" evidence="11">
    <location>
        <begin position="15"/>
        <end position="40"/>
    </location>
</feature>
<dbReference type="PANTHER" id="PTHR43738:SF1">
    <property type="entry name" value="HEMIN TRANSPORT SYSTEM PERMEASE PROTEIN HRTB-RELATED"/>
    <property type="match status" value="1"/>
</dbReference>
<comment type="function">
    <text evidence="10">Part of the ABC transporter complex hrt involved in hemin import. Responsible for the translocation of the substrate across the membrane.</text>
</comment>
<evidence type="ECO:0000256" key="8">
    <source>
        <dbReference type="ARBA" id="ARBA00022989"/>
    </source>
</evidence>
<sequence length="355" mass="38713">MFLALKEIQHSKWRYVLVAGLLFLVAYLVFFLTGLAYGLAQSNRSAIDKWQADEIILSEGVSNRVTMSHLSEEALDQVSAEEKAPIGIQMALFTPPADQEEAVSGQLFGIEKDNFLMPNIIEGRPFEDKNEVVVDQSLAEEYGFALGDTLAFEQSDDQLTIVGFTDQAQMSVQPVIYMALADYKNLEIMGGGQGNDKPLSAIVVRGSAQTDSNDLQVVAISDFINDLPGYSAQNMTFLLMIGFLIVISAIVIAIFIYVLTLQKTETFGVMKAQGIPARYIIGSVIGQTFLLSTCGVVLGLLVTYLSSLVLPAQMPYLNNWLFFSVIAVMMVVVAMLGGLFSAKTITDIDPLDAIS</sequence>
<evidence type="ECO:0000256" key="2">
    <source>
        <dbReference type="ARBA" id="ARBA00008697"/>
    </source>
</evidence>
<keyword evidence="9 11" id="KW-0472">Membrane</keyword>
<dbReference type="RefSeq" id="WP_268752143.1">
    <property type="nucleotide sequence ID" value="NZ_JAPRFQ010000001.1"/>
</dbReference>
<evidence type="ECO:0000259" key="12">
    <source>
        <dbReference type="Pfam" id="PF02687"/>
    </source>
</evidence>
<feature type="transmembrane region" description="Helical" evidence="11">
    <location>
        <begin position="237"/>
        <end position="259"/>
    </location>
</feature>
<keyword evidence="7 11" id="KW-0812">Transmembrane</keyword>
<comment type="subunit">
    <text evidence="3">The complex is composed of two ATP-binding proteins (HrtA), two transmembrane proteins (HrtB) and a solute-binding protein.</text>
</comment>
<gene>
    <name evidence="14" type="ORF">OW157_04515</name>
</gene>
<feature type="domain" description="MacB-like periplasmic core" evidence="13">
    <location>
        <begin position="29"/>
        <end position="211"/>
    </location>
</feature>